<dbReference type="PATRIC" id="fig|1149862.3.peg.342"/>
<proteinExistence type="predicted"/>
<evidence type="ECO:0008006" key="4">
    <source>
        <dbReference type="Google" id="ProtNLM"/>
    </source>
</evidence>
<evidence type="ECO:0000256" key="1">
    <source>
        <dbReference type="SAM" id="Phobius"/>
    </source>
</evidence>
<feature type="transmembrane region" description="Helical" evidence="1">
    <location>
        <begin position="21"/>
        <end position="39"/>
    </location>
</feature>
<accession>I9LIU2</accession>
<keyword evidence="3" id="KW-1185">Reference proteome</keyword>
<protein>
    <recommendedName>
        <fullName evidence="4">Flp/Fap pilin component</fullName>
    </recommendedName>
</protein>
<evidence type="ECO:0000313" key="3">
    <source>
        <dbReference type="Proteomes" id="UP000004324"/>
    </source>
</evidence>
<comment type="caution">
    <text evidence="2">The sequence shown here is derived from an EMBL/GenBank/DDBJ whole genome shotgun (WGS) entry which is preliminary data.</text>
</comment>
<keyword evidence="1" id="KW-0812">Transmembrane</keyword>
<sequence length="66" mass="6965">MLTYLKHLKIHYLNEKGQGMVEYAVVVAVVIAIGVALLGDGGAGTITETVTNLYTTVFGRAANIGQ</sequence>
<gene>
    <name evidence="2" type="ORF">FB4_2067</name>
</gene>
<dbReference type="Proteomes" id="UP000004324">
    <property type="component" value="Unassembled WGS sequence"/>
</dbReference>
<evidence type="ECO:0000313" key="2">
    <source>
        <dbReference type="EMBL" id="EIW20449.1"/>
    </source>
</evidence>
<keyword evidence="1" id="KW-0472">Membrane</keyword>
<reference evidence="2 3" key="1">
    <citation type="journal article" date="2012" name="J. Bacteriol.">
        <title>Draft Genome Sequences for Two Metal-Reducing Pelosinus fermentans Strains Isolated from a Cr(VI)-Contaminated Site and for Type Strain R7.</title>
        <authorList>
            <person name="Brown S.D."/>
            <person name="Podar M."/>
            <person name="Klingeman D.M."/>
            <person name="Johnson C.M."/>
            <person name="Yang Z.K."/>
            <person name="Utturkar S.M."/>
            <person name="Land M.L."/>
            <person name="Mosher J.J."/>
            <person name="Hurt R.A.Jr."/>
            <person name="Phelps T.J."/>
            <person name="Palumbo A.V."/>
            <person name="Arkin A.P."/>
            <person name="Hazen T.C."/>
            <person name="Elias D.A."/>
        </authorList>
    </citation>
    <scope>NUCLEOTIDE SEQUENCE [LARGE SCALE GENOMIC DNA]</scope>
    <source>
        <strain evidence="2 3">B4</strain>
    </source>
</reference>
<keyword evidence="1" id="KW-1133">Transmembrane helix</keyword>
<name>I9LIU2_9FIRM</name>
<dbReference type="AlphaFoldDB" id="I9LIU2"/>
<dbReference type="EMBL" id="AKVJ01000006">
    <property type="protein sequence ID" value="EIW20449.1"/>
    <property type="molecule type" value="Genomic_DNA"/>
</dbReference>
<organism evidence="2 3">
    <name type="scientific">Pelosinus fermentans B4</name>
    <dbReference type="NCBI Taxonomy" id="1149862"/>
    <lineage>
        <taxon>Bacteria</taxon>
        <taxon>Bacillati</taxon>
        <taxon>Bacillota</taxon>
        <taxon>Negativicutes</taxon>
        <taxon>Selenomonadales</taxon>
        <taxon>Sporomusaceae</taxon>
        <taxon>Pelosinus</taxon>
    </lineage>
</organism>
<dbReference type="RefSeq" id="WP_007930758.1">
    <property type="nucleotide sequence ID" value="NZ_AKVJ01000006.1"/>
</dbReference>